<feature type="region of interest" description="Disordered" evidence="1">
    <location>
        <begin position="22"/>
        <end position="66"/>
    </location>
</feature>
<feature type="chain" id="PRO_5039472317" description="Lipoprotein" evidence="2">
    <location>
        <begin position="23"/>
        <end position="156"/>
    </location>
</feature>
<feature type="signal peptide" evidence="2">
    <location>
        <begin position="1"/>
        <end position="22"/>
    </location>
</feature>
<protein>
    <recommendedName>
        <fullName evidence="5">Lipoprotein</fullName>
    </recommendedName>
</protein>
<keyword evidence="2" id="KW-0732">Signal</keyword>
<reference evidence="3 4" key="1">
    <citation type="submission" date="2018-05" db="EMBL/GenBank/DDBJ databases">
        <title>Reference genomes for bee gut microbiota database.</title>
        <authorList>
            <person name="Ellegaard K.M."/>
        </authorList>
    </citation>
    <scope>NUCLEOTIDE SEQUENCE [LARGE SCALE GENOMIC DNA]</scope>
    <source>
        <strain evidence="3 4">ESL0200</strain>
    </source>
</reference>
<evidence type="ECO:0000256" key="1">
    <source>
        <dbReference type="SAM" id="MobiDB-lite"/>
    </source>
</evidence>
<dbReference type="PROSITE" id="PS51257">
    <property type="entry name" value="PROKAR_LIPOPROTEIN"/>
    <property type="match status" value="1"/>
</dbReference>
<accession>A0A318M974</accession>
<organism evidence="3 4">
    <name type="scientific">Bifidobacterium asteroides</name>
    <dbReference type="NCBI Taxonomy" id="1684"/>
    <lineage>
        <taxon>Bacteria</taxon>
        <taxon>Bacillati</taxon>
        <taxon>Actinomycetota</taxon>
        <taxon>Actinomycetes</taxon>
        <taxon>Bifidobacteriales</taxon>
        <taxon>Bifidobacteriaceae</taxon>
        <taxon>Bifidobacterium</taxon>
    </lineage>
</organism>
<evidence type="ECO:0000313" key="4">
    <source>
        <dbReference type="Proteomes" id="UP000247744"/>
    </source>
</evidence>
<sequence length="156" mass="16710">MRKGIAATVAAIVMLIGLSSCGGNSSTSSDARKQTNSSQGEPRKTNKAPQPADLTGTWKQTNGSDKDHYQQATVTADSIEINWVSPDTTSLYWSGSFTPPTTAGGYSWTSQGNKDKMSQSLLASQDDTKDFTYENGEITYKASAMGTTTTVHLKKQ</sequence>
<dbReference type="AlphaFoldDB" id="A0A318M974"/>
<gene>
    <name evidence="3" type="ORF">DKK75_04625</name>
</gene>
<comment type="caution">
    <text evidence="3">The sequence shown here is derived from an EMBL/GenBank/DDBJ whole genome shotgun (WGS) entry which is preliminary data.</text>
</comment>
<name>A0A318M974_9BIFI</name>
<evidence type="ECO:0000313" key="3">
    <source>
        <dbReference type="EMBL" id="PXY82983.1"/>
    </source>
</evidence>
<evidence type="ECO:0008006" key="5">
    <source>
        <dbReference type="Google" id="ProtNLM"/>
    </source>
</evidence>
<proteinExistence type="predicted"/>
<evidence type="ECO:0000256" key="2">
    <source>
        <dbReference type="SAM" id="SignalP"/>
    </source>
</evidence>
<dbReference type="OrthoDB" id="3174999at2"/>
<dbReference type="RefSeq" id="WP_110452253.1">
    <property type="nucleotide sequence ID" value="NZ_QGLL01000006.1"/>
</dbReference>
<dbReference type="EMBL" id="QGLL01000006">
    <property type="protein sequence ID" value="PXY82983.1"/>
    <property type="molecule type" value="Genomic_DNA"/>
</dbReference>
<dbReference type="Proteomes" id="UP000247744">
    <property type="component" value="Unassembled WGS sequence"/>
</dbReference>